<keyword evidence="3" id="KW-1185">Reference proteome</keyword>
<accession>A0A2A9P0H4</accession>
<gene>
    <name evidence="2" type="ORF">AMATHDRAFT_44353</name>
</gene>
<name>A0A2A9P0H4_9AGAR</name>
<evidence type="ECO:0000313" key="3">
    <source>
        <dbReference type="Proteomes" id="UP000242287"/>
    </source>
</evidence>
<evidence type="ECO:0000313" key="2">
    <source>
        <dbReference type="EMBL" id="PFH54487.1"/>
    </source>
</evidence>
<dbReference type="Proteomes" id="UP000242287">
    <property type="component" value="Unassembled WGS sequence"/>
</dbReference>
<protein>
    <recommendedName>
        <fullName evidence="4">Carbohydrate-binding module family 19 domain-containing protein</fullName>
    </recommendedName>
</protein>
<sequence>MVPRYLVAALLLLHSLPALATIHGDNNVSCNAGQFSYKELGICLKYGGDTDKEDSSKNSECPVSTYYWHKSRGCCVPRNPPQEDGPPPQCNHGRTWIKGVHKCIPNPTPTTTYSPSYPSRTPHGDDKHGGYNHAHRFARRRESLQSRLSACPSGFHTCPISGTQGFECIDTDAELVSCGGLYSCIAGQKPSEDGQNCISEY</sequence>
<evidence type="ECO:0000256" key="1">
    <source>
        <dbReference type="SAM" id="SignalP"/>
    </source>
</evidence>
<dbReference type="OrthoDB" id="439917at2759"/>
<dbReference type="AlphaFoldDB" id="A0A2A9P0H4"/>
<feature type="chain" id="PRO_5012947792" description="Carbohydrate-binding module family 19 domain-containing protein" evidence="1">
    <location>
        <begin position="21"/>
        <end position="201"/>
    </location>
</feature>
<evidence type="ECO:0008006" key="4">
    <source>
        <dbReference type="Google" id="ProtNLM"/>
    </source>
</evidence>
<proteinExistence type="predicted"/>
<reference evidence="2 3" key="1">
    <citation type="submission" date="2014-02" db="EMBL/GenBank/DDBJ databases">
        <title>Transposable element dynamics among asymbiotic and ectomycorrhizal Amanita fungi.</title>
        <authorList>
            <consortium name="DOE Joint Genome Institute"/>
            <person name="Hess J."/>
            <person name="Skrede I."/>
            <person name="Wolfe B."/>
            <person name="LaButti K."/>
            <person name="Ohm R.A."/>
            <person name="Grigoriev I.V."/>
            <person name="Pringle A."/>
        </authorList>
    </citation>
    <scope>NUCLEOTIDE SEQUENCE [LARGE SCALE GENOMIC DNA]</scope>
    <source>
        <strain evidence="2 3">SKay4041</strain>
    </source>
</reference>
<organism evidence="2 3">
    <name type="scientific">Amanita thiersii Skay4041</name>
    <dbReference type="NCBI Taxonomy" id="703135"/>
    <lineage>
        <taxon>Eukaryota</taxon>
        <taxon>Fungi</taxon>
        <taxon>Dikarya</taxon>
        <taxon>Basidiomycota</taxon>
        <taxon>Agaricomycotina</taxon>
        <taxon>Agaricomycetes</taxon>
        <taxon>Agaricomycetidae</taxon>
        <taxon>Agaricales</taxon>
        <taxon>Pluteineae</taxon>
        <taxon>Amanitaceae</taxon>
        <taxon>Amanita</taxon>
    </lineage>
</organism>
<feature type="signal peptide" evidence="1">
    <location>
        <begin position="1"/>
        <end position="20"/>
    </location>
</feature>
<dbReference type="STRING" id="703135.A0A2A9P0H4"/>
<keyword evidence="1" id="KW-0732">Signal</keyword>
<dbReference type="EMBL" id="KZ301969">
    <property type="protein sequence ID" value="PFH54487.1"/>
    <property type="molecule type" value="Genomic_DNA"/>
</dbReference>